<accession>A0A521BU41</accession>
<keyword evidence="1" id="KW-0472">Membrane</keyword>
<keyword evidence="3" id="KW-1185">Reference proteome</keyword>
<evidence type="ECO:0000313" key="3">
    <source>
        <dbReference type="Proteomes" id="UP000316030"/>
    </source>
</evidence>
<dbReference type="AlphaFoldDB" id="A0A521BU41"/>
<evidence type="ECO:0000256" key="1">
    <source>
        <dbReference type="SAM" id="Phobius"/>
    </source>
</evidence>
<organism evidence="2 3">
    <name type="scientific">Thalassovita litoralis</name>
    <dbReference type="NCBI Taxonomy" id="1010611"/>
    <lineage>
        <taxon>Bacteria</taxon>
        <taxon>Pseudomonadati</taxon>
        <taxon>Pseudomonadota</taxon>
        <taxon>Alphaproteobacteria</taxon>
        <taxon>Rhodobacterales</taxon>
        <taxon>Roseobacteraceae</taxon>
        <taxon>Thalassovita</taxon>
    </lineage>
</organism>
<dbReference type="Proteomes" id="UP000316030">
    <property type="component" value="Unassembled WGS sequence"/>
</dbReference>
<sequence length="122" mass="14012">MGREGMKHPAPLRVLWAHHKPTLLLLVVALVFALFFAARFVLHVAYWHQMQGTRPQIEEWMTPRYIAKAWHIPPDDIRAALHLPDDSRRQTLEDIAKSQGRPVEALLSDLTVFLHSHMAPPS</sequence>
<gene>
    <name evidence="2" type="ORF">SAMN06265173_104121</name>
</gene>
<keyword evidence="1" id="KW-1133">Transmembrane helix</keyword>
<keyword evidence="1" id="KW-0812">Transmembrane</keyword>
<protein>
    <submittedName>
        <fullName evidence="2">Uncharacterized protein</fullName>
    </submittedName>
</protein>
<name>A0A521BU41_9RHOB</name>
<proteinExistence type="predicted"/>
<evidence type="ECO:0000313" key="2">
    <source>
        <dbReference type="EMBL" id="SMO50714.1"/>
    </source>
</evidence>
<feature type="transmembrane region" description="Helical" evidence="1">
    <location>
        <begin position="23"/>
        <end position="47"/>
    </location>
</feature>
<reference evidence="2 3" key="1">
    <citation type="submission" date="2017-05" db="EMBL/GenBank/DDBJ databases">
        <authorList>
            <person name="Varghese N."/>
            <person name="Submissions S."/>
        </authorList>
    </citation>
    <scope>NUCLEOTIDE SEQUENCE [LARGE SCALE GENOMIC DNA]</scope>
    <source>
        <strain evidence="2 3">DSM 29506</strain>
    </source>
</reference>
<dbReference type="EMBL" id="FXTO01000004">
    <property type="protein sequence ID" value="SMO50714.1"/>
    <property type="molecule type" value="Genomic_DNA"/>
</dbReference>